<dbReference type="Proteomes" id="UP001381693">
    <property type="component" value="Unassembled WGS sequence"/>
</dbReference>
<gene>
    <name evidence="1" type="ORF">SK128_020916</name>
</gene>
<dbReference type="InterPro" id="IPR009003">
    <property type="entry name" value="Peptidase_S1_PA"/>
</dbReference>
<proteinExistence type="predicted"/>
<reference evidence="1 2" key="1">
    <citation type="submission" date="2023-11" db="EMBL/GenBank/DDBJ databases">
        <title>Halocaridina rubra genome assembly.</title>
        <authorList>
            <person name="Smith C."/>
        </authorList>
    </citation>
    <scope>NUCLEOTIDE SEQUENCE [LARGE SCALE GENOMIC DNA]</scope>
    <source>
        <strain evidence="1">EP-1</strain>
        <tissue evidence="1">Whole</tissue>
    </source>
</reference>
<keyword evidence="2" id="KW-1185">Reference proteome</keyword>
<feature type="non-terminal residue" evidence="1">
    <location>
        <position position="1"/>
    </location>
</feature>
<dbReference type="EMBL" id="JAXCGZ010004797">
    <property type="protein sequence ID" value="KAK7081485.1"/>
    <property type="molecule type" value="Genomic_DNA"/>
</dbReference>
<sequence length="54" mass="6179">NGVYRHDRSLRQRYECGKRLSPDRIVGGKDAELGSWPWIAILGGNYNYGWSNVP</sequence>
<evidence type="ECO:0000313" key="2">
    <source>
        <dbReference type="Proteomes" id="UP001381693"/>
    </source>
</evidence>
<name>A0AAN8XNS1_HALRR</name>
<comment type="caution">
    <text evidence="1">The sequence shown here is derived from an EMBL/GenBank/DDBJ whole genome shotgun (WGS) entry which is preliminary data.</text>
</comment>
<dbReference type="AlphaFoldDB" id="A0AAN8XNS1"/>
<dbReference type="SUPFAM" id="SSF50494">
    <property type="entry name" value="Trypsin-like serine proteases"/>
    <property type="match status" value="1"/>
</dbReference>
<dbReference type="InterPro" id="IPR043504">
    <property type="entry name" value="Peptidase_S1_PA_chymotrypsin"/>
</dbReference>
<dbReference type="Gene3D" id="2.40.10.10">
    <property type="entry name" value="Trypsin-like serine proteases"/>
    <property type="match status" value="1"/>
</dbReference>
<organism evidence="1 2">
    <name type="scientific">Halocaridina rubra</name>
    <name type="common">Hawaiian red shrimp</name>
    <dbReference type="NCBI Taxonomy" id="373956"/>
    <lineage>
        <taxon>Eukaryota</taxon>
        <taxon>Metazoa</taxon>
        <taxon>Ecdysozoa</taxon>
        <taxon>Arthropoda</taxon>
        <taxon>Crustacea</taxon>
        <taxon>Multicrustacea</taxon>
        <taxon>Malacostraca</taxon>
        <taxon>Eumalacostraca</taxon>
        <taxon>Eucarida</taxon>
        <taxon>Decapoda</taxon>
        <taxon>Pleocyemata</taxon>
        <taxon>Caridea</taxon>
        <taxon>Atyoidea</taxon>
        <taxon>Atyidae</taxon>
        <taxon>Halocaridina</taxon>
    </lineage>
</organism>
<protein>
    <submittedName>
        <fullName evidence="1">Uncharacterized protein</fullName>
    </submittedName>
</protein>
<accession>A0AAN8XNS1</accession>
<evidence type="ECO:0000313" key="1">
    <source>
        <dbReference type="EMBL" id="KAK7081485.1"/>
    </source>
</evidence>